<dbReference type="InterPro" id="IPR004217">
    <property type="entry name" value="Tim10-like"/>
</dbReference>
<name>T1IRK0_STRMM</name>
<evidence type="ECO:0000313" key="4">
    <source>
        <dbReference type="Proteomes" id="UP000014500"/>
    </source>
</evidence>
<sequence>MNLFADRDKFQSDPELQHFIDSETQKQRFQYLVHALTEACWDMCMEKPGTRLDSRTENCLINCVERFIDTTNYVVNRIDKAHKLSDKELS</sequence>
<dbReference type="GO" id="GO:0005743">
    <property type="term" value="C:mitochondrial inner membrane"/>
    <property type="evidence" value="ECO:0007669"/>
    <property type="project" value="UniProtKB-SubCell"/>
</dbReference>
<keyword evidence="1" id="KW-0653">Protein transport</keyword>
<protein>
    <recommendedName>
        <fullName evidence="1">Mitochondrial import inner membrane translocase subunit</fullName>
    </recommendedName>
</protein>
<accession>T1IRK0</accession>
<dbReference type="STRING" id="126957.T1IRK0"/>
<feature type="domain" description="Tim10-like" evidence="2">
    <location>
        <begin position="19"/>
        <end position="78"/>
    </location>
</feature>
<dbReference type="EMBL" id="JH431367">
    <property type="status" value="NOT_ANNOTATED_CDS"/>
    <property type="molecule type" value="Genomic_DNA"/>
</dbReference>
<evidence type="ECO:0000313" key="3">
    <source>
        <dbReference type="EnsemblMetazoa" id="SMAR003695-PA"/>
    </source>
</evidence>
<comment type="similarity">
    <text evidence="1">Belongs to the small Tim family.</text>
</comment>
<keyword evidence="1" id="KW-0143">Chaperone</keyword>
<dbReference type="OMA" id="WDVCFAD"/>
<dbReference type="AlphaFoldDB" id="T1IRK0"/>
<keyword evidence="1" id="KW-0813">Transport</keyword>
<proteinExistence type="inferred from homology"/>
<keyword evidence="1" id="KW-0496">Mitochondrion</keyword>
<dbReference type="Gene3D" id="1.10.287.810">
    <property type="entry name" value="Mitochondrial import inner membrane translocase subunit tim13 like domains"/>
    <property type="match status" value="1"/>
</dbReference>
<keyword evidence="1" id="KW-0999">Mitochondrion inner membrane</keyword>
<keyword evidence="1" id="KW-0472">Membrane</keyword>
<comment type="subunit">
    <text evidence="1">Heterohexamer.</text>
</comment>
<comment type="function">
    <text evidence="1">Mitochondrial intermembrane chaperone that participates in the import and insertion of some multi-pass transmembrane proteins into the mitochondrial inner membrane. Also required for the transfer of beta-barrel precursors from the TOM complex to the sorting and assembly machinery (SAM complex) of the outer membrane. Acts as a chaperone-like protein that protects the hydrophobic precursors from aggregation and guide them through the mitochondrial intermembrane space.</text>
</comment>
<dbReference type="EnsemblMetazoa" id="SMAR003695-RA">
    <property type="protein sequence ID" value="SMAR003695-PA"/>
    <property type="gene ID" value="SMAR003695"/>
</dbReference>
<dbReference type="Proteomes" id="UP000014500">
    <property type="component" value="Unassembled WGS sequence"/>
</dbReference>
<evidence type="ECO:0000259" key="2">
    <source>
        <dbReference type="Pfam" id="PF02953"/>
    </source>
</evidence>
<organism evidence="3 4">
    <name type="scientific">Strigamia maritima</name>
    <name type="common">European centipede</name>
    <name type="synonym">Geophilus maritimus</name>
    <dbReference type="NCBI Taxonomy" id="126957"/>
    <lineage>
        <taxon>Eukaryota</taxon>
        <taxon>Metazoa</taxon>
        <taxon>Ecdysozoa</taxon>
        <taxon>Arthropoda</taxon>
        <taxon>Myriapoda</taxon>
        <taxon>Chilopoda</taxon>
        <taxon>Pleurostigmophora</taxon>
        <taxon>Geophilomorpha</taxon>
        <taxon>Linotaeniidae</taxon>
        <taxon>Strigamia</taxon>
    </lineage>
</organism>
<dbReference type="GO" id="GO:0015031">
    <property type="term" value="P:protein transport"/>
    <property type="evidence" value="ECO:0007669"/>
    <property type="project" value="UniProtKB-KW"/>
</dbReference>
<dbReference type="eggNOG" id="KOG3489">
    <property type="taxonomic scope" value="Eukaryota"/>
</dbReference>
<evidence type="ECO:0000256" key="1">
    <source>
        <dbReference type="RuleBase" id="RU367043"/>
    </source>
</evidence>
<reference evidence="4" key="1">
    <citation type="submission" date="2011-05" db="EMBL/GenBank/DDBJ databases">
        <authorList>
            <person name="Richards S.R."/>
            <person name="Qu J."/>
            <person name="Jiang H."/>
            <person name="Jhangiani S.N."/>
            <person name="Agravi P."/>
            <person name="Goodspeed R."/>
            <person name="Gross S."/>
            <person name="Mandapat C."/>
            <person name="Jackson L."/>
            <person name="Mathew T."/>
            <person name="Pu L."/>
            <person name="Thornton R."/>
            <person name="Saada N."/>
            <person name="Wilczek-Boney K.B."/>
            <person name="Lee S."/>
            <person name="Kovar C."/>
            <person name="Wu Y."/>
            <person name="Scherer S.E."/>
            <person name="Worley K.C."/>
            <person name="Muzny D.M."/>
            <person name="Gibbs R."/>
        </authorList>
    </citation>
    <scope>NUCLEOTIDE SEQUENCE</scope>
    <source>
        <strain evidence="4">Brora</strain>
    </source>
</reference>
<keyword evidence="1" id="KW-0811">Translocation</keyword>
<keyword evidence="1" id="KW-1015">Disulfide bond</keyword>
<dbReference type="Pfam" id="PF02953">
    <property type="entry name" value="zf-Tim10_DDP"/>
    <property type="match status" value="1"/>
</dbReference>
<dbReference type="SUPFAM" id="SSF144122">
    <property type="entry name" value="Tim10-like"/>
    <property type="match status" value="1"/>
</dbReference>
<keyword evidence="4" id="KW-1185">Reference proteome</keyword>
<comment type="subcellular location">
    <subcellularLocation>
        <location evidence="1">Mitochondrion inner membrane</location>
        <topology evidence="1">Peripheral membrane protein</topology>
        <orientation evidence="1">Intermembrane side</orientation>
    </subcellularLocation>
</comment>
<comment type="domain">
    <text evidence="1">The twin CX3C motif contains 4 conserved Cys residues that form 2 disulfide bonds in the mitochondrial intermembrane space.</text>
</comment>
<dbReference type="PhylomeDB" id="T1IRK0"/>
<reference evidence="3" key="2">
    <citation type="submission" date="2015-02" db="UniProtKB">
        <authorList>
            <consortium name="EnsemblMetazoa"/>
        </authorList>
    </citation>
    <scope>IDENTIFICATION</scope>
</reference>
<dbReference type="HOGENOM" id="CLU_141397_1_2_1"/>
<dbReference type="InterPro" id="IPR035427">
    <property type="entry name" value="Tim10-like_dom_sf"/>
</dbReference>